<reference evidence="1 2" key="1">
    <citation type="submission" date="2020-08" db="EMBL/GenBank/DDBJ databases">
        <title>Genomic Encyclopedia of Type Strains, Phase IV (KMG-V): Genome sequencing to study the core and pangenomes of soil and plant-associated prokaryotes.</title>
        <authorList>
            <person name="Whitman W."/>
        </authorList>
    </citation>
    <scope>NUCLEOTIDE SEQUENCE [LARGE SCALE GENOMIC DNA]</scope>
    <source>
        <strain evidence="1 2">SEMIA 4084</strain>
    </source>
</reference>
<dbReference type="RefSeq" id="WP_018326027.1">
    <property type="nucleotide sequence ID" value="NZ_JACHBK010000013.1"/>
</dbReference>
<organism evidence="1 2">
    <name type="scientific">Rhizobium giardinii</name>
    <dbReference type="NCBI Taxonomy" id="56731"/>
    <lineage>
        <taxon>Bacteria</taxon>
        <taxon>Pseudomonadati</taxon>
        <taxon>Pseudomonadota</taxon>
        <taxon>Alphaproteobacteria</taxon>
        <taxon>Hyphomicrobiales</taxon>
        <taxon>Rhizobiaceae</taxon>
        <taxon>Rhizobium/Agrobacterium group</taxon>
        <taxon>Rhizobium</taxon>
    </lineage>
</organism>
<dbReference type="Proteomes" id="UP000585507">
    <property type="component" value="Unassembled WGS sequence"/>
</dbReference>
<name>A0A7W8XB72_9HYPH</name>
<proteinExistence type="predicted"/>
<dbReference type="Pfam" id="PF06169">
    <property type="entry name" value="DUF982"/>
    <property type="match status" value="1"/>
</dbReference>
<dbReference type="EMBL" id="JACHBK010000013">
    <property type="protein sequence ID" value="MBB5538386.1"/>
    <property type="molecule type" value="Genomic_DNA"/>
</dbReference>
<accession>A0A7W8XB72</accession>
<dbReference type="InterPro" id="IPR010385">
    <property type="entry name" value="DUF982"/>
</dbReference>
<dbReference type="AlphaFoldDB" id="A0A7W8XB72"/>
<gene>
    <name evidence="1" type="ORF">GGD55_005116</name>
</gene>
<keyword evidence="2" id="KW-1185">Reference proteome</keyword>
<dbReference type="Gene3D" id="6.10.250.730">
    <property type="match status" value="1"/>
</dbReference>
<sequence>MEKPWTKSVTLALEGPGKYVTISNTTEASWAMIEDWPLDDAPALNRALDICAAAVEGKRPAEDARKAFIEAAVEADIEIRE</sequence>
<evidence type="ECO:0008006" key="3">
    <source>
        <dbReference type="Google" id="ProtNLM"/>
    </source>
</evidence>
<evidence type="ECO:0000313" key="2">
    <source>
        <dbReference type="Proteomes" id="UP000585507"/>
    </source>
</evidence>
<evidence type="ECO:0000313" key="1">
    <source>
        <dbReference type="EMBL" id="MBB5538386.1"/>
    </source>
</evidence>
<protein>
    <recommendedName>
        <fullName evidence="3">DUF982 domain-containing protein</fullName>
    </recommendedName>
</protein>
<comment type="caution">
    <text evidence="1">The sequence shown here is derived from an EMBL/GenBank/DDBJ whole genome shotgun (WGS) entry which is preliminary data.</text>
</comment>